<dbReference type="AlphaFoldDB" id="V5WFB7"/>
<dbReference type="SUPFAM" id="SSF53067">
    <property type="entry name" value="Actin-like ATPase domain"/>
    <property type="match status" value="1"/>
</dbReference>
<reference evidence="2 3" key="1">
    <citation type="journal article" date="2015" name="Stand. Genomic Sci.">
        <title>Complete genome sequence and description of Salinispira pacifica gen. nov., sp. nov., a novel spirochaete isolated form a hypersaline microbial mat.</title>
        <authorList>
            <person name="Ben Hania W."/>
            <person name="Joseph M."/>
            <person name="Schumann P."/>
            <person name="Bunk B."/>
            <person name="Fiebig A."/>
            <person name="Sproer C."/>
            <person name="Klenk H.P."/>
            <person name="Fardeau M.L."/>
            <person name="Spring S."/>
        </authorList>
    </citation>
    <scope>NUCLEOTIDE SEQUENCE [LARGE SCALE GENOMIC DNA]</scope>
    <source>
        <strain evidence="2 3">L21-RPul-D2</strain>
    </source>
</reference>
<dbReference type="Proteomes" id="UP000018680">
    <property type="component" value="Chromosome"/>
</dbReference>
<dbReference type="eggNOG" id="COG1940">
    <property type="taxonomic scope" value="Bacteria"/>
</dbReference>
<dbReference type="Pfam" id="PF00480">
    <property type="entry name" value="ROK"/>
    <property type="match status" value="1"/>
</dbReference>
<protein>
    <submittedName>
        <fullName evidence="2">Xylose-responsive transcription regulator, ROK family</fullName>
    </submittedName>
</protein>
<dbReference type="InterPro" id="IPR036390">
    <property type="entry name" value="WH_DNA-bd_sf"/>
</dbReference>
<keyword evidence="3" id="KW-1185">Reference proteome</keyword>
<dbReference type="HOGENOM" id="CLU_036604_13_5_12"/>
<dbReference type="STRING" id="1307761.L21SP2_1077"/>
<evidence type="ECO:0000256" key="1">
    <source>
        <dbReference type="ARBA" id="ARBA00006479"/>
    </source>
</evidence>
<evidence type="ECO:0000313" key="2">
    <source>
        <dbReference type="EMBL" id="AHC14488.1"/>
    </source>
</evidence>
<organism evidence="2 3">
    <name type="scientific">Salinispira pacifica</name>
    <dbReference type="NCBI Taxonomy" id="1307761"/>
    <lineage>
        <taxon>Bacteria</taxon>
        <taxon>Pseudomonadati</taxon>
        <taxon>Spirochaetota</taxon>
        <taxon>Spirochaetia</taxon>
        <taxon>Spirochaetales</taxon>
        <taxon>Spirochaetaceae</taxon>
        <taxon>Salinispira</taxon>
    </lineage>
</organism>
<comment type="similarity">
    <text evidence="1">Belongs to the ROK (NagC/XylR) family.</text>
</comment>
<proteinExistence type="inferred from homology"/>
<dbReference type="EMBL" id="CP006939">
    <property type="protein sequence ID" value="AHC14488.1"/>
    <property type="molecule type" value="Genomic_DNA"/>
</dbReference>
<dbReference type="SUPFAM" id="SSF46785">
    <property type="entry name" value="Winged helix' DNA-binding domain"/>
    <property type="match status" value="1"/>
</dbReference>
<dbReference type="CDD" id="cd23763">
    <property type="entry name" value="ASKHA_ATPase_ROK"/>
    <property type="match status" value="1"/>
</dbReference>
<dbReference type="OrthoDB" id="369851at2"/>
<sequence>MKDYTKGEKTSLNFHRVLNSIWLNEGVSRVELSRELNLDKATVSVIVSSLMNNNLVLEAEKQNTSSRPGRQPVGLEINRCFGAVAGIELHIDRINCVISDMHHNILDSISLEGRVDRKNIDYKLLSLIDHIKKLKSLNGMPLLGAAVAIPGLVDSENGIILKAPAIGLWDESYDFSKRVAARADIPVLLINDANACASGILSSHRRNRYDSFLFVYLGFDPVQDKLEGEVDHPGIGLGIVLNGKLHMGPKGSAGEFQTIGYRSNRVNQFNLTLDEIHNYRHSEEIQIKVADDIASHLGFLVNVLNIEQIFLGGDLAYYHPSLEGRLKRAIDESWPYDKPVPCAVNFLYDEHFLPAKGAAGMLLDRLFSIPDVLDENNLAILKDAIKTAAG</sequence>
<dbReference type="Gene3D" id="1.10.10.10">
    <property type="entry name" value="Winged helix-like DNA-binding domain superfamily/Winged helix DNA-binding domain"/>
    <property type="match status" value="1"/>
</dbReference>
<dbReference type="InterPro" id="IPR036388">
    <property type="entry name" value="WH-like_DNA-bd_sf"/>
</dbReference>
<dbReference type="PANTHER" id="PTHR18964">
    <property type="entry name" value="ROK (REPRESSOR, ORF, KINASE) FAMILY"/>
    <property type="match status" value="1"/>
</dbReference>
<evidence type="ECO:0000313" key="3">
    <source>
        <dbReference type="Proteomes" id="UP000018680"/>
    </source>
</evidence>
<dbReference type="Gene3D" id="3.30.420.40">
    <property type="match status" value="2"/>
</dbReference>
<gene>
    <name evidence="2" type="ORF">L21SP2_1077</name>
</gene>
<accession>V5WFB7</accession>
<dbReference type="KEGG" id="slr:L21SP2_1077"/>
<dbReference type="PANTHER" id="PTHR18964:SF149">
    <property type="entry name" value="BIFUNCTIONAL UDP-N-ACETYLGLUCOSAMINE 2-EPIMERASE_N-ACETYLMANNOSAMINE KINASE"/>
    <property type="match status" value="1"/>
</dbReference>
<dbReference type="InterPro" id="IPR043129">
    <property type="entry name" value="ATPase_NBD"/>
</dbReference>
<dbReference type="InterPro" id="IPR000600">
    <property type="entry name" value="ROK"/>
</dbReference>
<name>V5WFB7_9SPIO</name>
<dbReference type="RefSeq" id="WP_024267416.1">
    <property type="nucleotide sequence ID" value="NC_023035.1"/>
</dbReference>